<accession>A0A5C5YKR4</accession>
<sequence>MLDAQKVTKLRRMGENCLKRYGEALDYFHAGSSSFELSSRLEHMDELWPEAQAAGGAIEYLQGAYGFAGQVYSMCLVGRSEVTDLDTIEAQIVNTLPPIRFLGQPFATAFEAISHLSPVLCFCARGMFSAAVSSEERFHEATEAIYSLLTEDPEGLDAERCDILQEDYRVASQELGVRLTQEWQILVATASVADPPPEASREPTRKVGGRPAGTKKTINERMRDLLESTPEAAAWSARQFATALDCSVSTIHGCETWKNLQRVREMQKQDRMSS</sequence>
<gene>
    <name evidence="2" type="ORF">Pla123a_30120</name>
</gene>
<evidence type="ECO:0000256" key="1">
    <source>
        <dbReference type="SAM" id="MobiDB-lite"/>
    </source>
</evidence>
<keyword evidence="3" id="KW-1185">Reference proteome</keyword>
<dbReference type="Proteomes" id="UP000318478">
    <property type="component" value="Unassembled WGS sequence"/>
</dbReference>
<dbReference type="AlphaFoldDB" id="A0A5C5YKR4"/>
<dbReference type="RefSeq" id="WP_146588322.1">
    <property type="nucleotide sequence ID" value="NZ_SJPO01000007.1"/>
</dbReference>
<name>A0A5C5YKR4_9BACT</name>
<organism evidence="2 3">
    <name type="scientific">Posidoniimonas polymericola</name>
    <dbReference type="NCBI Taxonomy" id="2528002"/>
    <lineage>
        <taxon>Bacteria</taxon>
        <taxon>Pseudomonadati</taxon>
        <taxon>Planctomycetota</taxon>
        <taxon>Planctomycetia</taxon>
        <taxon>Pirellulales</taxon>
        <taxon>Lacipirellulaceae</taxon>
        <taxon>Posidoniimonas</taxon>
    </lineage>
</organism>
<dbReference type="EMBL" id="SJPO01000007">
    <property type="protein sequence ID" value="TWT75503.1"/>
    <property type="molecule type" value="Genomic_DNA"/>
</dbReference>
<evidence type="ECO:0000313" key="2">
    <source>
        <dbReference type="EMBL" id="TWT75503.1"/>
    </source>
</evidence>
<comment type="caution">
    <text evidence="2">The sequence shown here is derived from an EMBL/GenBank/DDBJ whole genome shotgun (WGS) entry which is preliminary data.</text>
</comment>
<reference evidence="2 3" key="1">
    <citation type="submission" date="2019-02" db="EMBL/GenBank/DDBJ databases">
        <title>Deep-cultivation of Planctomycetes and their phenomic and genomic characterization uncovers novel biology.</title>
        <authorList>
            <person name="Wiegand S."/>
            <person name="Jogler M."/>
            <person name="Boedeker C."/>
            <person name="Pinto D."/>
            <person name="Vollmers J."/>
            <person name="Rivas-Marin E."/>
            <person name="Kohn T."/>
            <person name="Peeters S.H."/>
            <person name="Heuer A."/>
            <person name="Rast P."/>
            <person name="Oberbeckmann S."/>
            <person name="Bunk B."/>
            <person name="Jeske O."/>
            <person name="Meyerdierks A."/>
            <person name="Storesund J.E."/>
            <person name="Kallscheuer N."/>
            <person name="Luecker S."/>
            <person name="Lage O.M."/>
            <person name="Pohl T."/>
            <person name="Merkel B.J."/>
            <person name="Hornburger P."/>
            <person name="Mueller R.-W."/>
            <person name="Bruemmer F."/>
            <person name="Labrenz M."/>
            <person name="Spormann A.M."/>
            <person name="Op Den Camp H."/>
            <person name="Overmann J."/>
            <person name="Amann R."/>
            <person name="Jetten M.S.M."/>
            <person name="Mascher T."/>
            <person name="Medema M.H."/>
            <person name="Devos D.P."/>
            <person name="Kaster A.-K."/>
            <person name="Ovreas L."/>
            <person name="Rohde M."/>
            <person name="Galperin M.Y."/>
            <person name="Jogler C."/>
        </authorList>
    </citation>
    <scope>NUCLEOTIDE SEQUENCE [LARGE SCALE GENOMIC DNA]</scope>
    <source>
        <strain evidence="2 3">Pla123a</strain>
    </source>
</reference>
<proteinExistence type="predicted"/>
<feature type="region of interest" description="Disordered" evidence="1">
    <location>
        <begin position="193"/>
        <end position="216"/>
    </location>
</feature>
<protein>
    <submittedName>
        <fullName evidence="2">Uncharacterized protein</fullName>
    </submittedName>
</protein>
<evidence type="ECO:0000313" key="3">
    <source>
        <dbReference type="Proteomes" id="UP000318478"/>
    </source>
</evidence>